<feature type="transmembrane region" description="Helical" evidence="3">
    <location>
        <begin position="35"/>
        <end position="56"/>
    </location>
</feature>
<feature type="domain" description="GGDEF" evidence="4">
    <location>
        <begin position="246"/>
        <end position="379"/>
    </location>
</feature>
<feature type="transmembrane region" description="Helical" evidence="3">
    <location>
        <begin position="92"/>
        <end position="112"/>
    </location>
</feature>
<dbReference type="Gene3D" id="3.30.70.270">
    <property type="match status" value="1"/>
</dbReference>
<proteinExistence type="predicted"/>
<gene>
    <name evidence="5" type="ORF">GCM10016234_29740</name>
</gene>
<dbReference type="Proteomes" id="UP000630142">
    <property type="component" value="Unassembled WGS sequence"/>
</dbReference>
<feature type="transmembrane region" description="Helical" evidence="3">
    <location>
        <begin position="192"/>
        <end position="209"/>
    </location>
</feature>
<accession>A0A8J3DR86</accession>
<feature type="transmembrane region" description="Helical" evidence="3">
    <location>
        <begin position="6"/>
        <end position="28"/>
    </location>
</feature>
<keyword evidence="3" id="KW-1133">Transmembrane helix</keyword>
<dbReference type="Pfam" id="PF00990">
    <property type="entry name" value="GGDEF"/>
    <property type="match status" value="1"/>
</dbReference>
<keyword evidence="3" id="KW-0812">Transmembrane</keyword>
<dbReference type="SUPFAM" id="SSF55073">
    <property type="entry name" value="Nucleotide cyclase"/>
    <property type="match status" value="1"/>
</dbReference>
<evidence type="ECO:0000256" key="2">
    <source>
        <dbReference type="ARBA" id="ARBA00034247"/>
    </source>
</evidence>
<sequence length="384" mass="41099">MLLDQYSLLVAIGFSGAALSVTLLLSWITARSDRFLLTWSAAMALLVVGVILFGLLDHDYDPAVQCASFVFLILGFVLVYAGGRQFRVSRVFWGRIAMLGIIMVLPTLVAFAPGLSGLATIVADVAIAILLVMSGAQSWAGRAEAPLPMAINAVLYLATAASFLLCCVPLIAEGQLVLTTRPSNWAEDLNSIMAIIGITGIGAISLALNQTRIARRHQYASMTDPLTGLLNRRALFDRLGNRDVQPGTAIIVLDLDHFKAVNDRHGHACGDLVLEHFATLLRDHIAASDLAARIGGEEFCIVMPHTSARLASRLAESIRRGLNAQPIRTPDCDIAATVSIGVALCAGTPERFEALLERADRACYGAKNEGRNRVQTSSLLVVAA</sequence>
<dbReference type="GO" id="GO:0052621">
    <property type="term" value="F:diguanylate cyclase activity"/>
    <property type="evidence" value="ECO:0007669"/>
    <property type="project" value="UniProtKB-EC"/>
</dbReference>
<dbReference type="PANTHER" id="PTHR45138:SF9">
    <property type="entry name" value="DIGUANYLATE CYCLASE DGCM-RELATED"/>
    <property type="match status" value="1"/>
</dbReference>
<keyword evidence="3" id="KW-0472">Membrane</keyword>
<evidence type="ECO:0000259" key="4">
    <source>
        <dbReference type="PROSITE" id="PS50887"/>
    </source>
</evidence>
<comment type="catalytic activity">
    <reaction evidence="2">
        <text>2 GTP = 3',3'-c-di-GMP + 2 diphosphate</text>
        <dbReference type="Rhea" id="RHEA:24898"/>
        <dbReference type="ChEBI" id="CHEBI:33019"/>
        <dbReference type="ChEBI" id="CHEBI:37565"/>
        <dbReference type="ChEBI" id="CHEBI:58805"/>
        <dbReference type="EC" id="2.7.7.65"/>
    </reaction>
</comment>
<dbReference type="SMART" id="SM00267">
    <property type="entry name" value="GGDEF"/>
    <property type="match status" value="1"/>
</dbReference>
<comment type="caution">
    <text evidence="5">The sequence shown here is derived from an EMBL/GenBank/DDBJ whole genome shotgun (WGS) entry which is preliminary data.</text>
</comment>
<name>A0A8J3DR86_9HYPH</name>
<organism evidence="5 6">
    <name type="scientific">Tianweitania populi</name>
    <dbReference type="NCBI Taxonomy" id="1607949"/>
    <lineage>
        <taxon>Bacteria</taxon>
        <taxon>Pseudomonadati</taxon>
        <taxon>Pseudomonadota</taxon>
        <taxon>Alphaproteobacteria</taxon>
        <taxon>Hyphomicrobiales</taxon>
        <taxon>Phyllobacteriaceae</taxon>
        <taxon>Tianweitania</taxon>
    </lineage>
</organism>
<protein>
    <recommendedName>
        <fullName evidence="1">diguanylate cyclase</fullName>
        <ecNumber evidence="1">2.7.7.65</ecNumber>
    </recommendedName>
</protein>
<evidence type="ECO:0000256" key="3">
    <source>
        <dbReference type="SAM" id="Phobius"/>
    </source>
</evidence>
<dbReference type="PROSITE" id="PS50887">
    <property type="entry name" value="GGDEF"/>
    <property type="match status" value="1"/>
</dbReference>
<feature type="transmembrane region" description="Helical" evidence="3">
    <location>
        <begin position="62"/>
        <end position="80"/>
    </location>
</feature>
<evidence type="ECO:0000313" key="6">
    <source>
        <dbReference type="Proteomes" id="UP000630142"/>
    </source>
</evidence>
<dbReference type="EC" id="2.7.7.65" evidence="1"/>
<keyword evidence="6" id="KW-1185">Reference proteome</keyword>
<dbReference type="InterPro" id="IPR000160">
    <property type="entry name" value="GGDEF_dom"/>
</dbReference>
<feature type="transmembrane region" description="Helical" evidence="3">
    <location>
        <begin position="153"/>
        <end position="172"/>
    </location>
</feature>
<dbReference type="PANTHER" id="PTHR45138">
    <property type="entry name" value="REGULATORY COMPONENTS OF SENSORY TRANSDUCTION SYSTEM"/>
    <property type="match status" value="1"/>
</dbReference>
<dbReference type="InterPro" id="IPR029787">
    <property type="entry name" value="Nucleotide_cyclase"/>
</dbReference>
<dbReference type="CDD" id="cd01949">
    <property type="entry name" value="GGDEF"/>
    <property type="match status" value="1"/>
</dbReference>
<dbReference type="InterPro" id="IPR050469">
    <property type="entry name" value="Diguanylate_Cyclase"/>
</dbReference>
<dbReference type="NCBIfam" id="TIGR00254">
    <property type="entry name" value="GGDEF"/>
    <property type="match status" value="1"/>
</dbReference>
<reference evidence="5" key="2">
    <citation type="submission" date="2020-09" db="EMBL/GenBank/DDBJ databases">
        <authorList>
            <person name="Sun Q."/>
            <person name="Kim S."/>
        </authorList>
    </citation>
    <scope>NUCLEOTIDE SEQUENCE</scope>
    <source>
        <strain evidence="5">KCTC 42249</strain>
    </source>
</reference>
<dbReference type="AlphaFoldDB" id="A0A8J3DR86"/>
<evidence type="ECO:0000256" key="1">
    <source>
        <dbReference type="ARBA" id="ARBA00012528"/>
    </source>
</evidence>
<evidence type="ECO:0000313" key="5">
    <source>
        <dbReference type="EMBL" id="GHD18800.1"/>
    </source>
</evidence>
<dbReference type="InterPro" id="IPR043128">
    <property type="entry name" value="Rev_trsase/Diguanyl_cyclase"/>
</dbReference>
<dbReference type="FunFam" id="3.30.70.270:FF:000001">
    <property type="entry name" value="Diguanylate cyclase domain protein"/>
    <property type="match status" value="1"/>
</dbReference>
<reference evidence="5" key="1">
    <citation type="journal article" date="2014" name="Int. J. Syst. Evol. Microbiol.">
        <title>Complete genome sequence of Corynebacterium casei LMG S-19264T (=DSM 44701T), isolated from a smear-ripened cheese.</title>
        <authorList>
            <consortium name="US DOE Joint Genome Institute (JGI-PGF)"/>
            <person name="Walter F."/>
            <person name="Albersmeier A."/>
            <person name="Kalinowski J."/>
            <person name="Ruckert C."/>
        </authorList>
    </citation>
    <scope>NUCLEOTIDE SEQUENCE</scope>
    <source>
        <strain evidence="5">KCTC 42249</strain>
    </source>
</reference>
<feature type="transmembrane region" description="Helical" evidence="3">
    <location>
        <begin position="118"/>
        <end position="141"/>
    </location>
</feature>
<dbReference type="RefSeq" id="WP_189505183.1">
    <property type="nucleotide sequence ID" value="NZ_BMZQ01000002.1"/>
</dbReference>
<dbReference type="EMBL" id="BMZQ01000002">
    <property type="protein sequence ID" value="GHD18800.1"/>
    <property type="molecule type" value="Genomic_DNA"/>
</dbReference>